<dbReference type="GO" id="GO:0006313">
    <property type="term" value="P:DNA transposition"/>
    <property type="evidence" value="ECO:0007669"/>
    <property type="project" value="InterPro"/>
</dbReference>
<evidence type="ECO:0000256" key="1">
    <source>
        <dbReference type="SAM" id="Coils"/>
    </source>
</evidence>
<dbReference type="AlphaFoldDB" id="A0A3Q9FVS2"/>
<dbReference type="PANTHER" id="PTHR33055">
    <property type="entry name" value="TRANSPOSASE FOR INSERTION SEQUENCE ELEMENT IS1111A"/>
    <property type="match status" value="1"/>
</dbReference>
<dbReference type="NCBIfam" id="NF033542">
    <property type="entry name" value="transpos_IS110"/>
    <property type="match status" value="1"/>
</dbReference>
<dbReference type="InterPro" id="IPR047650">
    <property type="entry name" value="Transpos_IS110"/>
</dbReference>
<dbReference type="PANTHER" id="PTHR33055:SF3">
    <property type="entry name" value="PUTATIVE TRANSPOSASE FOR IS117-RELATED"/>
    <property type="match status" value="1"/>
</dbReference>
<dbReference type="InterPro" id="IPR003346">
    <property type="entry name" value="Transposase_20"/>
</dbReference>
<dbReference type="RefSeq" id="WP_126620571.1">
    <property type="nucleotide sequence ID" value="NZ_CP034564.1"/>
</dbReference>
<geneLocation type="plasmid" evidence="4">
    <name>unnamed1</name>
</geneLocation>
<keyword evidence="5" id="KW-1185">Reference proteome</keyword>
<dbReference type="InterPro" id="IPR002525">
    <property type="entry name" value="Transp_IS110-like_N"/>
</dbReference>
<feature type="coiled-coil region" evidence="1">
    <location>
        <begin position="170"/>
        <end position="197"/>
    </location>
</feature>
<evidence type="ECO:0000259" key="3">
    <source>
        <dbReference type="Pfam" id="PF02371"/>
    </source>
</evidence>
<feature type="domain" description="Transposase IS110-like N-terminal" evidence="2">
    <location>
        <begin position="7"/>
        <end position="157"/>
    </location>
</feature>
<evidence type="ECO:0000259" key="2">
    <source>
        <dbReference type="Pfam" id="PF01548"/>
    </source>
</evidence>
<dbReference type="OrthoDB" id="964423at2"/>
<keyword evidence="1" id="KW-0175">Coiled coil</keyword>
<evidence type="ECO:0000313" key="5">
    <source>
        <dbReference type="Proteomes" id="UP000267268"/>
    </source>
</evidence>
<feature type="domain" description="Transposase IS116/IS110/IS902 C-terminal" evidence="3">
    <location>
        <begin position="206"/>
        <end position="291"/>
    </location>
</feature>
<proteinExistence type="predicted"/>
<name>A0A3Q9FVS2_9BACT</name>
<keyword evidence="4" id="KW-0614">Plasmid</keyword>
<evidence type="ECO:0000313" key="4">
    <source>
        <dbReference type="EMBL" id="AZQ65648.1"/>
    </source>
</evidence>
<accession>A0A3Q9FVS2</accession>
<organism evidence="4 5">
    <name type="scientific">Flammeovirga pectinis</name>
    <dbReference type="NCBI Taxonomy" id="2494373"/>
    <lineage>
        <taxon>Bacteria</taxon>
        <taxon>Pseudomonadati</taxon>
        <taxon>Bacteroidota</taxon>
        <taxon>Cytophagia</taxon>
        <taxon>Cytophagales</taxon>
        <taxon>Flammeovirgaceae</taxon>
        <taxon>Flammeovirga</taxon>
    </lineage>
</organism>
<protein>
    <submittedName>
        <fullName evidence="4">IS110 family transposase</fullName>
    </submittedName>
</protein>
<gene>
    <name evidence="4" type="ORF">EI427_25780</name>
</gene>
<dbReference type="Pfam" id="PF01548">
    <property type="entry name" value="DEDD_Tnp_IS110"/>
    <property type="match status" value="1"/>
</dbReference>
<dbReference type="GO" id="GO:0003677">
    <property type="term" value="F:DNA binding"/>
    <property type="evidence" value="ECO:0007669"/>
    <property type="project" value="InterPro"/>
</dbReference>
<dbReference type="KEGG" id="fll:EI427_25780"/>
<dbReference type="GO" id="GO:0004803">
    <property type="term" value="F:transposase activity"/>
    <property type="evidence" value="ECO:0007669"/>
    <property type="project" value="InterPro"/>
</dbReference>
<sequence length="339" mass="39063">MNFNNYIGIDISKGKLDLAVLNQEGELILYQCLNDKKSIIKCLGKVFKESNLSKEDTLIIAESSGHYINPLIWSIISENYLLWIEDGYQIANSQGIRRGKNDEKDAEMIAIYGKRFSDRCQLVKASSECIENLAYLNSERELLTKEMVKFDQQLTDHKKYVKPSFYLSRKKRYTELIANLKTHISEIEQEMEKLIENEPKLSHYAKLLRSIPGIGKQVSIATIIATKGFTKFTDPRKFACHVGVVPFEYKSGSSIRSAHKISQRANKKMKSLFHLASLVVIQLEGEFKEYYLRKQKEGKNKMSIINAIRGKLIHRAFAVIKRNEPYTKEFKPSFQNCTN</sequence>
<dbReference type="EMBL" id="CP034564">
    <property type="protein sequence ID" value="AZQ65648.1"/>
    <property type="molecule type" value="Genomic_DNA"/>
</dbReference>
<dbReference type="Proteomes" id="UP000267268">
    <property type="component" value="Plasmid unnamed1"/>
</dbReference>
<dbReference type="Pfam" id="PF02371">
    <property type="entry name" value="Transposase_20"/>
    <property type="match status" value="1"/>
</dbReference>
<reference evidence="4 5" key="1">
    <citation type="submission" date="2018-12" db="EMBL/GenBank/DDBJ databases">
        <title>Flammeovirga pectinis sp. nov., isolated from the gut of the Korean scallop, Patinopecten yessoensis.</title>
        <authorList>
            <person name="Bae J.-W."/>
            <person name="Jeong Y.-S."/>
            <person name="Kang W."/>
        </authorList>
    </citation>
    <scope>NUCLEOTIDE SEQUENCE [LARGE SCALE GENOMIC DNA]</scope>
    <source>
        <strain evidence="4 5">L12M1</strain>
        <plasmid evidence="4 5">unnamed1</plasmid>
    </source>
</reference>